<dbReference type="EMBL" id="JACHJS010000001">
    <property type="protein sequence ID" value="MBB4969463.1"/>
    <property type="molecule type" value="Genomic_DNA"/>
</dbReference>
<comment type="caution">
    <text evidence="1">The sequence shown here is derived from an EMBL/GenBank/DDBJ whole genome shotgun (WGS) entry which is preliminary data.</text>
</comment>
<protein>
    <recommendedName>
        <fullName evidence="3">Excreted virulence factor EspC (Type VII ESX diderm)</fullName>
    </recommendedName>
</protein>
<reference evidence="1 2" key="1">
    <citation type="submission" date="2020-08" db="EMBL/GenBank/DDBJ databases">
        <title>Sequencing the genomes of 1000 actinobacteria strains.</title>
        <authorList>
            <person name="Klenk H.-P."/>
        </authorList>
    </citation>
    <scope>NUCLEOTIDE SEQUENCE [LARGE SCALE GENOMIC DNA]</scope>
    <source>
        <strain evidence="1 2">DSM 45084</strain>
    </source>
</reference>
<dbReference type="AlphaFoldDB" id="A0A7W7TAC7"/>
<organism evidence="1 2">
    <name type="scientific">Saccharothrix violaceirubra</name>
    <dbReference type="NCBI Taxonomy" id="413306"/>
    <lineage>
        <taxon>Bacteria</taxon>
        <taxon>Bacillati</taxon>
        <taxon>Actinomycetota</taxon>
        <taxon>Actinomycetes</taxon>
        <taxon>Pseudonocardiales</taxon>
        <taxon>Pseudonocardiaceae</taxon>
        <taxon>Saccharothrix</taxon>
    </lineage>
</organism>
<dbReference type="RefSeq" id="WP_184675116.1">
    <property type="nucleotide sequence ID" value="NZ_BAABAI010000035.1"/>
</dbReference>
<accession>A0A7W7TAC7</accession>
<dbReference type="Proteomes" id="UP000542674">
    <property type="component" value="Unassembled WGS sequence"/>
</dbReference>
<evidence type="ECO:0000313" key="1">
    <source>
        <dbReference type="EMBL" id="MBB4969463.1"/>
    </source>
</evidence>
<evidence type="ECO:0000313" key="2">
    <source>
        <dbReference type="Proteomes" id="UP000542674"/>
    </source>
</evidence>
<gene>
    <name evidence="1" type="ORF">F4559_006822</name>
</gene>
<evidence type="ECO:0008006" key="3">
    <source>
        <dbReference type="Google" id="ProtNLM"/>
    </source>
</evidence>
<sequence>MGEQFKVEPGELRGYAELLDRNAQHFLTIKQHAVTKGGDTAGFTGVLSLLQPVVTGVANLYGETLDFANSMMKREAGSLNQAADYYEQVEALAGSILDRVFAQLAAASDAPTLGDGQ</sequence>
<name>A0A7W7TAC7_9PSEU</name>
<proteinExistence type="predicted"/>
<keyword evidence="2" id="KW-1185">Reference proteome</keyword>